<evidence type="ECO:0000313" key="4">
    <source>
        <dbReference type="Proteomes" id="UP000177925"/>
    </source>
</evidence>
<feature type="domain" description="Scaffold protein Nfu/NifU N-terminal" evidence="2">
    <location>
        <begin position="1"/>
        <end position="81"/>
    </location>
</feature>
<dbReference type="Gene3D" id="3.30.300.130">
    <property type="entry name" value="Fe-S cluster assembly (FSCA)"/>
    <property type="match status" value="1"/>
</dbReference>
<reference evidence="3 4" key="1">
    <citation type="journal article" date="2016" name="Nat. Commun.">
        <title>Thousands of microbial genomes shed light on interconnected biogeochemical processes in an aquifer system.</title>
        <authorList>
            <person name="Anantharaman K."/>
            <person name="Brown C.T."/>
            <person name="Hug L.A."/>
            <person name="Sharon I."/>
            <person name="Castelle C.J."/>
            <person name="Probst A.J."/>
            <person name="Thomas B.C."/>
            <person name="Singh A."/>
            <person name="Wilkins M.J."/>
            <person name="Karaoz U."/>
            <person name="Brodie E.L."/>
            <person name="Williams K.H."/>
            <person name="Hubbard S.S."/>
            <person name="Banfield J.F."/>
        </authorList>
    </citation>
    <scope>NUCLEOTIDE SEQUENCE [LARGE SCALE GENOMIC DNA]</scope>
</reference>
<dbReference type="SMART" id="SM00932">
    <property type="entry name" value="Nfu_N"/>
    <property type="match status" value="1"/>
</dbReference>
<evidence type="ECO:0000259" key="2">
    <source>
        <dbReference type="SMART" id="SM00932"/>
    </source>
</evidence>
<evidence type="ECO:0000256" key="1">
    <source>
        <dbReference type="ARBA" id="ARBA00006420"/>
    </source>
</evidence>
<dbReference type="Pfam" id="PF08712">
    <property type="entry name" value="Nfu_N"/>
    <property type="match status" value="1"/>
</dbReference>
<dbReference type="SUPFAM" id="SSF117916">
    <property type="entry name" value="Fe-S cluster assembly (FSCA) domain-like"/>
    <property type="match status" value="1"/>
</dbReference>
<dbReference type="Gene3D" id="3.30.1370.70">
    <property type="entry name" value="Scaffold protein Nfu/NifU, N-terminal domain"/>
    <property type="match status" value="1"/>
</dbReference>
<protein>
    <recommendedName>
        <fullName evidence="2">Scaffold protein Nfu/NifU N-terminal domain-containing protein</fullName>
    </recommendedName>
</protein>
<dbReference type="PANTHER" id="PTHR11178:SF1">
    <property type="entry name" value="NFU1 IRON-SULFUR CLUSTER SCAFFOLD HOMOLOG, MITOCHONDRIAL"/>
    <property type="match status" value="1"/>
</dbReference>
<dbReference type="InterPro" id="IPR001075">
    <property type="entry name" value="NIF_FeS_clus_asmbl_NifU_C"/>
</dbReference>
<dbReference type="AlphaFoldDB" id="A0A1F6TAW4"/>
<dbReference type="SUPFAM" id="SSF110836">
    <property type="entry name" value="Hypothetical protein SAV1430"/>
    <property type="match status" value="1"/>
</dbReference>
<feature type="non-terminal residue" evidence="3">
    <location>
        <position position="1"/>
    </location>
</feature>
<dbReference type="EMBL" id="MFSS01000095">
    <property type="protein sequence ID" value="OGI42263.1"/>
    <property type="molecule type" value="Genomic_DNA"/>
</dbReference>
<dbReference type="PANTHER" id="PTHR11178">
    <property type="entry name" value="IRON-SULFUR CLUSTER SCAFFOLD PROTEIN NFU-RELATED"/>
    <property type="match status" value="1"/>
</dbReference>
<dbReference type="GO" id="GO:0016226">
    <property type="term" value="P:iron-sulfur cluster assembly"/>
    <property type="evidence" value="ECO:0007669"/>
    <property type="project" value="InterPro"/>
</dbReference>
<comment type="similarity">
    <text evidence="1">Belongs to the NifU family.</text>
</comment>
<organism evidence="3 4">
    <name type="scientific">Candidatus Muproteobacteria bacterium RBG_16_64_11</name>
    <dbReference type="NCBI Taxonomy" id="1817758"/>
    <lineage>
        <taxon>Bacteria</taxon>
        <taxon>Pseudomonadati</taxon>
        <taxon>Pseudomonadota</taxon>
        <taxon>Candidatus Muproteobacteria</taxon>
    </lineage>
</organism>
<evidence type="ECO:0000313" key="3">
    <source>
        <dbReference type="EMBL" id="OGI42263.1"/>
    </source>
</evidence>
<dbReference type="GO" id="GO:0051536">
    <property type="term" value="F:iron-sulfur cluster binding"/>
    <property type="evidence" value="ECO:0007669"/>
    <property type="project" value="InterPro"/>
</dbReference>
<gene>
    <name evidence="3" type="ORF">A2150_06340</name>
</gene>
<dbReference type="InterPro" id="IPR034904">
    <property type="entry name" value="FSCA_dom_sf"/>
</dbReference>
<name>A0A1F6TAW4_9PROT</name>
<dbReference type="Proteomes" id="UP000177925">
    <property type="component" value="Unassembled WGS sequence"/>
</dbReference>
<accession>A0A1F6TAW4</accession>
<dbReference type="GO" id="GO:0005506">
    <property type="term" value="F:iron ion binding"/>
    <property type="evidence" value="ECO:0007669"/>
    <property type="project" value="InterPro"/>
</dbReference>
<dbReference type="InterPro" id="IPR036498">
    <property type="entry name" value="Nfu/NifU_N_sf"/>
</dbReference>
<sequence length="175" mass="18619">PTPTARKFVLREPLTGGVARSFESAEQARSDSLAAALFAIPHVTNVFYVDRWLTVTQDGGADWQDLIRKVAEPVRAAAAYDPATFAPAGTVHRSVAGSPADEARLQTINALLDEYVRPALRRDGGDILILSLVGNQLTIHYQGACGTCPSAITGTLAGIEGLLRDIEPDLQLVAV</sequence>
<comment type="caution">
    <text evidence="3">The sequence shown here is derived from an EMBL/GenBank/DDBJ whole genome shotgun (WGS) entry which is preliminary data.</text>
</comment>
<proteinExistence type="inferred from homology"/>
<dbReference type="Pfam" id="PF01106">
    <property type="entry name" value="NifU"/>
    <property type="match status" value="1"/>
</dbReference>
<dbReference type="InterPro" id="IPR014824">
    <property type="entry name" value="Nfu/NifU_N"/>
</dbReference>